<dbReference type="PROSITE" id="PS50943">
    <property type="entry name" value="HTH_CROC1"/>
    <property type="match status" value="1"/>
</dbReference>
<dbReference type="EMBL" id="FOIN01000008">
    <property type="protein sequence ID" value="SET36999.1"/>
    <property type="molecule type" value="Genomic_DNA"/>
</dbReference>
<dbReference type="Proteomes" id="UP000490821">
    <property type="component" value="Unassembled WGS sequence"/>
</dbReference>
<dbReference type="InterPro" id="IPR010982">
    <property type="entry name" value="Lambda_DNA-bd_dom_sf"/>
</dbReference>
<accession>A0A1I0DWT6</accession>
<reference evidence="3 6" key="3">
    <citation type="journal article" date="2020" name="Microbiome">
        <title>Single-cell genomics of uncultured bacteria reveals dietary fiber responders in the mouse gut microbiota.</title>
        <authorList>
            <person name="Chijiiwa R."/>
            <person name="Hosokawa M."/>
            <person name="Kogawa M."/>
            <person name="Nishikawa Y."/>
            <person name="Ide K."/>
            <person name="Sakanashi C."/>
            <person name="Takahashi K."/>
            <person name="Takeyama H."/>
        </authorList>
    </citation>
    <scope>NUCLEOTIDE SEQUENCE [LARGE SCALE GENOMIC DNA]</scope>
    <source>
        <strain evidence="3">IMSAGC_017</strain>
    </source>
</reference>
<dbReference type="GO" id="GO:0005829">
    <property type="term" value="C:cytosol"/>
    <property type="evidence" value="ECO:0007669"/>
    <property type="project" value="TreeGrafter"/>
</dbReference>
<dbReference type="SMART" id="SM00530">
    <property type="entry name" value="HTH_XRE"/>
    <property type="match status" value="1"/>
</dbReference>
<dbReference type="EMBL" id="BLMI01000248">
    <property type="protein sequence ID" value="GFI41933.1"/>
    <property type="molecule type" value="Genomic_DNA"/>
</dbReference>
<dbReference type="Pfam" id="PF01381">
    <property type="entry name" value="HTH_3"/>
    <property type="match status" value="1"/>
</dbReference>
<dbReference type="CDD" id="cd00093">
    <property type="entry name" value="HTH_XRE"/>
    <property type="match status" value="1"/>
</dbReference>
<evidence type="ECO:0000256" key="1">
    <source>
        <dbReference type="ARBA" id="ARBA00023125"/>
    </source>
</evidence>
<gene>
    <name evidence="3" type="ORF">IMSAGC017_01979</name>
    <name evidence="4" type="ORF">SAMN04489758_10842</name>
</gene>
<protein>
    <submittedName>
        <fullName evidence="4">Helix-turn-helix</fullName>
    </submittedName>
</protein>
<dbReference type="InterPro" id="IPR001387">
    <property type="entry name" value="Cro/C1-type_HTH"/>
</dbReference>
<reference evidence="4" key="2">
    <citation type="submission" date="2016-10" db="EMBL/GenBank/DDBJ databases">
        <authorList>
            <person name="de Groot N.N."/>
        </authorList>
    </citation>
    <scope>NUCLEOTIDE SEQUENCE [LARGE SCALE GENOMIC DNA]</scope>
    <source>
        <strain evidence="4">DSM 1551</strain>
    </source>
</reference>
<evidence type="ECO:0000313" key="5">
    <source>
        <dbReference type="Proteomes" id="UP000198558"/>
    </source>
</evidence>
<proteinExistence type="predicted"/>
<evidence type="ECO:0000313" key="3">
    <source>
        <dbReference type="EMBL" id="GFI41933.1"/>
    </source>
</evidence>
<evidence type="ECO:0000313" key="6">
    <source>
        <dbReference type="Proteomes" id="UP000490821"/>
    </source>
</evidence>
<organism evidence="4 5">
    <name type="scientific">Thomasclavelia cocleata</name>
    <dbReference type="NCBI Taxonomy" id="69824"/>
    <lineage>
        <taxon>Bacteria</taxon>
        <taxon>Bacillati</taxon>
        <taxon>Bacillota</taxon>
        <taxon>Erysipelotrichia</taxon>
        <taxon>Erysipelotrichales</taxon>
        <taxon>Coprobacillaceae</taxon>
        <taxon>Thomasclavelia</taxon>
    </lineage>
</organism>
<dbReference type="GO" id="GO:0003700">
    <property type="term" value="F:DNA-binding transcription factor activity"/>
    <property type="evidence" value="ECO:0007669"/>
    <property type="project" value="TreeGrafter"/>
</dbReference>
<dbReference type="GeneID" id="78288046"/>
<evidence type="ECO:0000313" key="4">
    <source>
        <dbReference type="EMBL" id="SET36999.1"/>
    </source>
</evidence>
<keyword evidence="5" id="KW-1185">Reference proteome</keyword>
<dbReference type="Gene3D" id="1.10.260.40">
    <property type="entry name" value="lambda repressor-like DNA-binding domains"/>
    <property type="match status" value="1"/>
</dbReference>
<dbReference type="GO" id="GO:0003677">
    <property type="term" value="F:DNA binding"/>
    <property type="evidence" value="ECO:0007669"/>
    <property type="project" value="UniProtKB-KW"/>
</dbReference>
<dbReference type="PANTHER" id="PTHR46797">
    <property type="entry name" value="HTH-TYPE TRANSCRIPTIONAL REGULATOR"/>
    <property type="match status" value="1"/>
</dbReference>
<dbReference type="Proteomes" id="UP000198558">
    <property type="component" value="Unassembled WGS sequence"/>
</dbReference>
<dbReference type="InterPro" id="IPR050807">
    <property type="entry name" value="TransReg_Diox_bact_type"/>
</dbReference>
<dbReference type="RefSeq" id="WP_092353172.1">
    <property type="nucleotide sequence ID" value="NZ_BLMI01000248.1"/>
</dbReference>
<evidence type="ECO:0000259" key="2">
    <source>
        <dbReference type="PROSITE" id="PS50943"/>
    </source>
</evidence>
<dbReference type="SUPFAM" id="SSF47413">
    <property type="entry name" value="lambda repressor-like DNA-binding domains"/>
    <property type="match status" value="1"/>
</dbReference>
<dbReference type="AlphaFoldDB" id="A0A1I0DWT6"/>
<name>A0A1I0DWT6_9FIRM</name>
<dbReference type="PANTHER" id="PTHR46797:SF1">
    <property type="entry name" value="METHYLPHOSPHONATE SYNTHASE"/>
    <property type="match status" value="1"/>
</dbReference>
<reference evidence="5" key="1">
    <citation type="submission" date="2016-10" db="EMBL/GenBank/DDBJ databases">
        <authorList>
            <person name="Varghese N."/>
            <person name="Submissions S."/>
        </authorList>
    </citation>
    <scope>NUCLEOTIDE SEQUENCE [LARGE SCALE GENOMIC DNA]</scope>
    <source>
        <strain evidence="5">DSM 1551</strain>
    </source>
</reference>
<dbReference type="OrthoDB" id="9814553at2"/>
<feature type="domain" description="HTH cro/C1-type" evidence="2">
    <location>
        <begin position="10"/>
        <end position="64"/>
    </location>
</feature>
<sequence>MDYTKLGNNIRKERLKQNLTIEELAYKADITPNYLGKIERAQSKLSLEVLIKIANALGITSDDILSHEFKKVPQQFIDTLNKNLIVLSQKNSEYIELLNVMIDFLINKTN</sequence>
<keyword evidence="1" id="KW-0238">DNA-binding</keyword>